<feature type="signal peptide" evidence="1">
    <location>
        <begin position="1"/>
        <end position="19"/>
    </location>
</feature>
<sequence>MSWSCTLLYTVQLLSLVHLPEFSQRGLSITSAIECRLKRLAHHKLSAHHPDGRNSINLVVGSNTRHPASAEERTGWARALDGSDGLIAIDRGLNFGSTVFGVRPAVPHRTQSERIWPLLHQVRMHGVRCMILTSTIHDSVLVHSARCTNCPNKYGK</sequence>
<keyword evidence="1" id="KW-0732">Signal</keyword>
<dbReference type="EMBL" id="JARJCW010000029">
    <property type="protein sequence ID" value="KAJ7210055.1"/>
    <property type="molecule type" value="Genomic_DNA"/>
</dbReference>
<reference evidence="2" key="1">
    <citation type="submission" date="2023-03" db="EMBL/GenBank/DDBJ databases">
        <title>Massive genome expansion in bonnet fungi (Mycena s.s.) driven by repeated elements and novel gene families across ecological guilds.</title>
        <authorList>
            <consortium name="Lawrence Berkeley National Laboratory"/>
            <person name="Harder C.B."/>
            <person name="Miyauchi S."/>
            <person name="Viragh M."/>
            <person name="Kuo A."/>
            <person name="Thoen E."/>
            <person name="Andreopoulos B."/>
            <person name="Lu D."/>
            <person name="Skrede I."/>
            <person name="Drula E."/>
            <person name="Henrissat B."/>
            <person name="Morin E."/>
            <person name="Kohler A."/>
            <person name="Barry K."/>
            <person name="LaButti K."/>
            <person name="Morin E."/>
            <person name="Salamov A."/>
            <person name="Lipzen A."/>
            <person name="Mereny Z."/>
            <person name="Hegedus B."/>
            <person name="Baldrian P."/>
            <person name="Stursova M."/>
            <person name="Weitz H."/>
            <person name="Taylor A."/>
            <person name="Grigoriev I.V."/>
            <person name="Nagy L.G."/>
            <person name="Martin F."/>
            <person name="Kauserud H."/>
        </authorList>
    </citation>
    <scope>NUCLEOTIDE SEQUENCE</scope>
    <source>
        <strain evidence="2">9144</strain>
    </source>
</reference>
<keyword evidence="3" id="KW-1185">Reference proteome</keyword>
<organism evidence="2 3">
    <name type="scientific">Mycena pura</name>
    <dbReference type="NCBI Taxonomy" id="153505"/>
    <lineage>
        <taxon>Eukaryota</taxon>
        <taxon>Fungi</taxon>
        <taxon>Dikarya</taxon>
        <taxon>Basidiomycota</taxon>
        <taxon>Agaricomycotina</taxon>
        <taxon>Agaricomycetes</taxon>
        <taxon>Agaricomycetidae</taxon>
        <taxon>Agaricales</taxon>
        <taxon>Marasmiineae</taxon>
        <taxon>Mycenaceae</taxon>
        <taxon>Mycena</taxon>
    </lineage>
</organism>
<evidence type="ECO:0000256" key="1">
    <source>
        <dbReference type="SAM" id="SignalP"/>
    </source>
</evidence>
<evidence type="ECO:0000313" key="3">
    <source>
        <dbReference type="Proteomes" id="UP001219525"/>
    </source>
</evidence>
<evidence type="ECO:0000313" key="2">
    <source>
        <dbReference type="EMBL" id="KAJ7210055.1"/>
    </source>
</evidence>
<proteinExistence type="predicted"/>
<gene>
    <name evidence="2" type="ORF">GGX14DRAFT_626349</name>
</gene>
<dbReference type="Proteomes" id="UP001219525">
    <property type="component" value="Unassembled WGS sequence"/>
</dbReference>
<name>A0AAD6VDP3_9AGAR</name>
<feature type="chain" id="PRO_5042265707" description="Secreted protein" evidence="1">
    <location>
        <begin position="20"/>
        <end position="156"/>
    </location>
</feature>
<evidence type="ECO:0008006" key="4">
    <source>
        <dbReference type="Google" id="ProtNLM"/>
    </source>
</evidence>
<accession>A0AAD6VDP3</accession>
<comment type="caution">
    <text evidence="2">The sequence shown here is derived from an EMBL/GenBank/DDBJ whole genome shotgun (WGS) entry which is preliminary data.</text>
</comment>
<dbReference type="AlphaFoldDB" id="A0AAD6VDP3"/>
<protein>
    <recommendedName>
        <fullName evidence="4">Secreted protein</fullName>
    </recommendedName>
</protein>